<dbReference type="CDD" id="cd00065">
    <property type="entry name" value="FYVE_like_SF"/>
    <property type="match status" value="1"/>
</dbReference>
<dbReference type="Gene3D" id="3.30.530.20">
    <property type="match status" value="1"/>
</dbReference>
<dbReference type="InterPro" id="IPR011011">
    <property type="entry name" value="Znf_FYVE_PHD"/>
</dbReference>
<dbReference type="InterPro" id="IPR052727">
    <property type="entry name" value="Rab4/Rab5_effector"/>
</dbReference>
<organism evidence="1 2">
    <name type="scientific">Pythium insidiosum</name>
    <name type="common">Pythiosis disease agent</name>
    <dbReference type="NCBI Taxonomy" id="114742"/>
    <lineage>
        <taxon>Eukaryota</taxon>
        <taxon>Sar</taxon>
        <taxon>Stramenopiles</taxon>
        <taxon>Oomycota</taxon>
        <taxon>Peronosporomycetes</taxon>
        <taxon>Pythiales</taxon>
        <taxon>Pythiaceae</taxon>
        <taxon>Pythium</taxon>
    </lineage>
</organism>
<dbReference type="InterPro" id="IPR023393">
    <property type="entry name" value="START-like_dom_sf"/>
</dbReference>
<dbReference type="AlphaFoldDB" id="A0AAD5Q654"/>
<sequence>MTPAVEAFRSPFPRLQLSEADRDQLRQVAETFVQDTLEQYEHFLFVEQGLVNSARWELLRHREDMAVYLDRQPPAPVSEADRETQSLPKLMTFGSVIGTLTDAMYGVLNPTTTLMRLKSSYVQDAIINGAVLATLEEPTPADPFQSLTVKWLVKGQPLHFRTLVKNREFVYLEATGMTQLSTTGERVGFQLLHSIEFPETQPVDLARRGHLSICGFWRQVETNRVETYVRGFFDPKGRVLRPFVVKSGAEALMSVLKNVYCGQMKKLAWFRDHPERLISRMSVHGTIDVCASCSAGISASMTVRRRHCCQICRRSVCSSCRVKKKMSTIERDGHVSRQRTSFCVACINAATRADAGEIAAEEAKRRHSLSRRKSIRRVESSVISLTDEEL</sequence>
<dbReference type="Proteomes" id="UP001209570">
    <property type="component" value="Unassembled WGS sequence"/>
</dbReference>
<dbReference type="PANTHER" id="PTHR13510:SF44">
    <property type="entry name" value="RABENOSYN-5"/>
    <property type="match status" value="1"/>
</dbReference>
<evidence type="ECO:0008006" key="3">
    <source>
        <dbReference type="Google" id="ProtNLM"/>
    </source>
</evidence>
<gene>
    <name evidence="1" type="ORF">P43SY_007953</name>
</gene>
<protein>
    <recommendedName>
        <fullName evidence="3">FYVE-type domain-containing protein</fullName>
    </recommendedName>
</protein>
<name>A0AAD5Q654_PYTIN</name>
<evidence type="ECO:0000313" key="1">
    <source>
        <dbReference type="EMBL" id="KAJ0393109.1"/>
    </source>
</evidence>
<dbReference type="SUPFAM" id="SSF57903">
    <property type="entry name" value="FYVE/PHD zinc finger"/>
    <property type="match status" value="1"/>
</dbReference>
<dbReference type="PANTHER" id="PTHR13510">
    <property type="entry name" value="FYVE-FINGER-CONTAINING RAB5 EFFECTOR PROTEIN RABENOSYN-5-RELATED"/>
    <property type="match status" value="1"/>
</dbReference>
<proteinExistence type="predicted"/>
<evidence type="ECO:0000313" key="2">
    <source>
        <dbReference type="Proteomes" id="UP001209570"/>
    </source>
</evidence>
<accession>A0AAD5Q654</accession>
<comment type="caution">
    <text evidence="1">The sequence shown here is derived from an EMBL/GenBank/DDBJ whole genome shotgun (WGS) entry which is preliminary data.</text>
</comment>
<reference evidence="1" key="1">
    <citation type="submission" date="2021-12" db="EMBL/GenBank/DDBJ databases">
        <title>Prjna785345.</title>
        <authorList>
            <person name="Rujirawat T."/>
            <person name="Krajaejun T."/>
        </authorList>
    </citation>
    <scope>NUCLEOTIDE SEQUENCE</scope>
    <source>
        <strain evidence="1">Pi057C3</strain>
    </source>
</reference>
<keyword evidence="2" id="KW-1185">Reference proteome</keyword>
<dbReference type="EMBL" id="JAKCXM010000529">
    <property type="protein sequence ID" value="KAJ0393109.1"/>
    <property type="molecule type" value="Genomic_DNA"/>
</dbReference>